<dbReference type="Gene3D" id="2.60.120.590">
    <property type="entry name" value="Alpha-ketoglutarate-dependent dioxygenase AlkB-like"/>
    <property type="match status" value="1"/>
</dbReference>
<dbReference type="Proteomes" id="UP000217199">
    <property type="component" value="Unassembled WGS sequence"/>
</dbReference>
<dbReference type="OrthoDB" id="545910at2759"/>
<dbReference type="GO" id="GO:0051213">
    <property type="term" value="F:dioxygenase activity"/>
    <property type="evidence" value="ECO:0007669"/>
    <property type="project" value="InterPro"/>
</dbReference>
<dbReference type="InterPro" id="IPR037151">
    <property type="entry name" value="AlkB-like_sf"/>
</dbReference>
<dbReference type="InterPro" id="IPR032854">
    <property type="entry name" value="ALKBH3"/>
</dbReference>
<feature type="compositionally biased region" description="Polar residues" evidence="1">
    <location>
        <begin position="156"/>
        <end position="165"/>
    </location>
</feature>
<evidence type="ECO:0000259" key="2">
    <source>
        <dbReference type="PROSITE" id="PS51471"/>
    </source>
</evidence>
<feature type="region of interest" description="Disordered" evidence="1">
    <location>
        <begin position="83"/>
        <end position="172"/>
    </location>
</feature>
<keyword evidence="4" id="KW-1185">Reference proteome</keyword>
<accession>A0A286UWD1</accession>
<evidence type="ECO:0000313" key="3">
    <source>
        <dbReference type="EMBL" id="PAV23896.1"/>
    </source>
</evidence>
<proteinExistence type="predicted"/>
<feature type="compositionally biased region" description="Basic and acidic residues" evidence="1">
    <location>
        <begin position="466"/>
        <end position="475"/>
    </location>
</feature>
<dbReference type="InterPro" id="IPR005123">
    <property type="entry name" value="Oxoglu/Fe-dep_dioxygenase_dom"/>
</dbReference>
<feature type="region of interest" description="Disordered" evidence="1">
    <location>
        <begin position="466"/>
        <end position="499"/>
    </location>
</feature>
<evidence type="ECO:0000313" key="4">
    <source>
        <dbReference type="Proteomes" id="UP000217199"/>
    </source>
</evidence>
<dbReference type="PROSITE" id="PS51471">
    <property type="entry name" value="FE2OG_OXY"/>
    <property type="match status" value="1"/>
</dbReference>
<comment type="caution">
    <text evidence="3">The sequence shown here is derived from an EMBL/GenBank/DDBJ whole genome shotgun (WGS) entry which is preliminary data.</text>
</comment>
<dbReference type="GO" id="GO:0006307">
    <property type="term" value="P:DNA alkylation repair"/>
    <property type="evidence" value="ECO:0007669"/>
    <property type="project" value="InterPro"/>
</dbReference>
<dbReference type="PANTHER" id="PTHR31212:SF4">
    <property type="entry name" value="ALPHA-KETOGLUTARATE-DEPENDENT DIOXYGENASE ALKB HOMOLOG 3"/>
    <property type="match status" value="1"/>
</dbReference>
<dbReference type="AlphaFoldDB" id="A0A286UWD1"/>
<dbReference type="STRING" id="2282107.A0A286UWD1"/>
<dbReference type="InterPro" id="IPR027450">
    <property type="entry name" value="AlkB-like"/>
</dbReference>
<organism evidence="3 4">
    <name type="scientific">Pyrrhoderma noxium</name>
    <dbReference type="NCBI Taxonomy" id="2282107"/>
    <lineage>
        <taxon>Eukaryota</taxon>
        <taxon>Fungi</taxon>
        <taxon>Dikarya</taxon>
        <taxon>Basidiomycota</taxon>
        <taxon>Agaricomycotina</taxon>
        <taxon>Agaricomycetes</taxon>
        <taxon>Hymenochaetales</taxon>
        <taxon>Hymenochaetaceae</taxon>
        <taxon>Pyrrhoderma</taxon>
    </lineage>
</organism>
<dbReference type="Pfam" id="PF13532">
    <property type="entry name" value="2OG-FeII_Oxy_2"/>
    <property type="match status" value="1"/>
</dbReference>
<dbReference type="InParanoid" id="A0A286UWD1"/>
<protein>
    <submittedName>
        <fullName evidence="3">Grf zinc finger family</fullName>
    </submittedName>
</protein>
<name>A0A286UWD1_9AGAM</name>
<feature type="compositionally biased region" description="Basic and acidic residues" evidence="1">
    <location>
        <begin position="87"/>
        <end position="99"/>
    </location>
</feature>
<feature type="domain" description="Fe2OG dioxygenase" evidence="2">
    <location>
        <begin position="307"/>
        <end position="442"/>
    </location>
</feature>
<evidence type="ECO:0000256" key="1">
    <source>
        <dbReference type="SAM" id="MobiDB-lite"/>
    </source>
</evidence>
<reference evidence="3 4" key="1">
    <citation type="journal article" date="2017" name="Mol. Ecol.">
        <title>Comparative and population genomic landscape of Phellinus noxius: A hypervariable fungus causing root rot in trees.</title>
        <authorList>
            <person name="Chung C.L."/>
            <person name="Lee T.J."/>
            <person name="Akiba M."/>
            <person name="Lee H.H."/>
            <person name="Kuo T.H."/>
            <person name="Liu D."/>
            <person name="Ke H.M."/>
            <person name="Yokoi T."/>
            <person name="Roa M.B."/>
            <person name="Lu M.J."/>
            <person name="Chang Y.Y."/>
            <person name="Ann P.J."/>
            <person name="Tsai J.N."/>
            <person name="Chen C.Y."/>
            <person name="Tzean S.S."/>
            <person name="Ota Y."/>
            <person name="Hattori T."/>
            <person name="Sahashi N."/>
            <person name="Liou R.F."/>
            <person name="Kikuchi T."/>
            <person name="Tsai I.J."/>
        </authorList>
    </citation>
    <scope>NUCLEOTIDE SEQUENCE [LARGE SCALE GENOMIC DNA]</scope>
    <source>
        <strain evidence="3 4">FFPRI411160</strain>
    </source>
</reference>
<dbReference type="SUPFAM" id="SSF51197">
    <property type="entry name" value="Clavaminate synthase-like"/>
    <property type="match status" value="1"/>
</dbReference>
<feature type="region of interest" description="Disordered" evidence="1">
    <location>
        <begin position="395"/>
        <end position="424"/>
    </location>
</feature>
<feature type="compositionally biased region" description="Low complexity" evidence="1">
    <location>
        <begin position="117"/>
        <end position="127"/>
    </location>
</feature>
<sequence length="546" mass="61056">MNGEGDTELLLVLLMSLLEPPFPPHASLLNALVDCNGDVNLAAQHIQRQIKGKSKSTTQVSQKKRKLEESGLDNWLLSSRASSSNKRLSENLGTRKEDPVPLLDRNGGISSKKPHSEGPSSSSTSKSLQRVSLKPCSVDSSNKRKPVNLMSVLRDNAQQKPSITRNPPLMLSNPKMVSQHTPCTLHYSVLPPDLACELFYTMMDAAQGWSRNKWWLFDRLVESPHRTSFFARIDNINGEGEQSEGDWGEAAQFWYNGRKTEPPIPFPEEMETACEYIEKVVNEELQKRPRFPLEWAGNSESDGQTWKANVAAANCYEGTKEGVGFHSDQLTYLGPYPTIASLSLGTTRIFRLREVIPSSEKEERHAQTFNIPLPHNSLVIMHASTQERFKHCVPPQPTLDTFHPPYPRRPIPGSSREKDIEHPTNWSSGSNCRINITFRFYRPDFVPSTTPRCKCGVPCILRPDMKGRTDNKDSHGGGSSDLSKSSGTRSNGKEAAPTGSLNADDYNIKYWWACYSGAQNEGKGCGMWKVMDVKAERRGPFIGDKH</sequence>
<dbReference type="PANTHER" id="PTHR31212">
    <property type="entry name" value="ALPHA-KETOGLUTARATE-DEPENDENT DIOXYGENASE ALKB HOMOLOG 3"/>
    <property type="match status" value="1"/>
</dbReference>
<gene>
    <name evidence="3" type="ORF">PNOK_0096400</name>
</gene>
<feature type="compositionally biased region" description="Low complexity" evidence="1">
    <location>
        <begin position="480"/>
        <end position="490"/>
    </location>
</feature>
<dbReference type="EMBL" id="NBII01000001">
    <property type="protein sequence ID" value="PAV23896.1"/>
    <property type="molecule type" value="Genomic_DNA"/>
</dbReference>